<protein>
    <recommendedName>
        <fullName evidence="1">Autotransporter domain-containing protein</fullName>
    </recommendedName>
</protein>
<dbReference type="EMBL" id="BMGG01000003">
    <property type="protein sequence ID" value="GGC62531.1"/>
    <property type="molecule type" value="Genomic_DNA"/>
</dbReference>
<comment type="caution">
    <text evidence="2">The sequence shown here is derived from an EMBL/GenBank/DDBJ whole genome shotgun (WGS) entry which is preliminary data.</text>
</comment>
<proteinExistence type="predicted"/>
<dbReference type="NCBIfam" id="TIGR01414">
    <property type="entry name" value="autotrans_barl"/>
    <property type="match status" value="1"/>
</dbReference>
<feature type="domain" description="Autotransporter" evidence="1">
    <location>
        <begin position="640"/>
        <end position="942"/>
    </location>
</feature>
<dbReference type="PROSITE" id="PS51208">
    <property type="entry name" value="AUTOTRANSPORTER"/>
    <property type="match status" value="1"/>
</dbReference>
<reference evidence="2" key="1">
    <citation type="journal article" date="2014" name="Int. J. Syst. Evol. Microbiol.">
        <title>Complete genome sequence of Corynebacterium casei LMG S-19264T (=DSM 44701T), isolated from a smear-ripened cheese.</title>
        <authorList>
            <consortium name="US DOE Joint Genome Institute (JGI-PGF)"/>
            <person name="Walter F."/>
            <person name="Albersmeier A."/>
            <person name="Kalinowski J."/>
            <person name="Ruckert C."/>
        </authorList>
    </citation>
    <scope>NUCLEOTIDE SEQUENCE</scope>
    <source>
        <strain evidence="2">CGMCC 1.12919</strain>
    </source>
</reference>
<dbReference type="Pfam" id="PF03797">
    <property type="entry name" value="Autotransporter"/>
    <property type="match status" value="1"/>
</dbReference>
<evidence type="ECO:0000313" key="3">
    <source>
        <dbReference type="Proteomes" id="UP000637002"/>
    </source>
</evidence>
<dbReference type="AlphaFoldDB" id="A0A916XDG4"/>
<dbReference type="SMART" id="SM00869">
    <property type="entry name" value="Autotransporter"/>
    <property type="match status" value="1"/>
</dbReference>
<dbReference type="InterPro" id="IPR036709">
    <property type="entry name" value="Autotransporte_beta_dom_sf"/>
</dbReference>
<dbReference type="GO" id="GO:0019867">
    <property type="term" value="C:outer membrane"/>
    <property type="evidence" value="ECO:0007669"/>
    <property type="project" value="InterPro"/>
</dbReference>
<gene>
    <name evidence="2" type="ORF">GCM10010994_21400</name>
</gene>
<dbReference type="Proteomes" id="UP000637002">
    <property type="component" value="Unassembled WGS sequence"/>
</dbReference>
<name>A0A916XDG4_9HYPH</name>
<dbReference type="InterPro" id="IPR006315">
    <property type="entry name" value="OM_autotransptr_brl_dom"/>
</dbReference>
<evidence type="ECO:0000259" key="1">
    <source>
        <dbReference type="PROSITE" id="PS51208"/>
    </source>
</evidence>
<reference evidence="2" key="2">
    <citation type="submission" date="2020-09" db="EMBL/GenBank/DDBJ databases">
        <authorList>
            <person name="Sun Q."/>
            <person name="Zhou Y."/>
        </authorList>
    </citation>
    <scope>NUCLEOTIDE SEQUENCE</scope>
    <source>
        <strain evidence="2">CGMCC 1.12919</strain>
    </source>
</reference>
<dbReference type="InterPro" id="IPR005546">
    <property type="entry name" value="Autotransporte_beta"/>
</dbReference>
<sequence>MPAQAQVTYRTLDYGTTGTFLTGIRGDNIVGNYVVPSTTDTGGLLFDLRTNTWTALPVATPNGANFPGASSSSPYGPSVGSQTGILRAVGSYKTPGSAFDHSYLYDGAAAPGQQIRLLDFPSAPGAPTLNTITHSTFGNQVVGNYDTQIKTGNALVYNIATGTYTTNNMPGAVSTTAYGVWGDKIAGGYAMAGPGGGVGFEHGYIYDQTTATWATYDHPGAIVTHLEGITGAGRSGEYNMVADWVTPDGVVHAGVLHVDALGIPTWYEINIPGAAVVSSNSAYGDKVVGVYTMPGSTGSNGYVATIPGIYNPIRNTGALMSSATNAAALSGRKGDDIVNSGTVRVSGNGGVGIRGETYGVLTNAGTVVATGVVGAAVEMHGLYGTLLNYGTLQAAVVADALRTGPDSFGSMIVNTGIIDGRIAATAGPDKRFENSGWIGVTGTGIPVTHLISGTFVQTAAGTLALRVGSSGNDALGVTGVARLAGTQLSVIQPNSGLSNAYTLVAATGGYTGRFDTLSTVGLPSFVTASLGYGPNTVTLNLVSGIAQVGGLARNQAAVGGGIDAMFNNGGGLTDGLGALYGLPASQLPLALGALSGEIYAALPSTLHTESGLVREAILGRLRGSVASLAPAGDPSAPRMLDPAVFGLWGQGFGAWGRSGSDGNASTVERRTGGFIIGADALASVGPLPSGIRFGAAGGYLTTDVDVDRLLSHGATSSVFGALYAGTEIGRLRLSAGALYLGSQFKTNRAIQTGVFSDYGSARQDASSLQAFGEAGYAMLAGRGMLGSLAYTAAVEPFVNAAAIRIHADGFSESGGSAALAGYARTYDIGTATVGARFVARLGAPAAPGVAEPFVVRASIGWRAAFGDVDPATLLAFRSALLSPGALTPFAVSSVPIDRGAMAADVGLDWQVSNAITLGVSYAAQAGSNATDQALKGKLEVRF</sequence>
<dbReference type="RefSeq" id="WP_188609126.1">
    <property type="nucleotide sequence ID" value="NZ_BMGG01000003.1"/>
</dbReference>
<dbReference type="SUPFAM" id="SSF103515">
    <property type="entry name" value="Autotransporter"/>
    <property type="match status" value="1"/>
</dbReference>
<accession>A0A916XDG4</accession>
<evidence type="ECO:0000313" key="2">
    <source>
        <dbReference type="EMBL" id="GGC62531.1"/>
    </source>
</evidence>
<organism evidence="2 3">
    <name type="scientific">Chelatococcus reniformis</name>
    <dbReference type="NCBI Taxonomy" id="1494448"/>
    <lineage>
        <taxon>Bacteria</taxon>
        <taxon>Pseudomonadati</taxon>
        <taxon>Pseudomonadota</taxon>
        <taxon>Alphaproteobacteria</taxon>
        <taxon>Hyphomicrobiales</taxon>
        <taxon>Chelatococcaceae</taxon>
        <taxon>Chelatococcus</taxon>
    </lineage>
</organism>
<dbReference type="Gene3D" id="2.40.128.130">
    <property type="entry name" value="Autotransporter beta-domain"/>
    <property type="match status" value="1"/>
</dbReference>
<keyword evidence="3" id="KW-1185">Reference proteome</keyword>